<comment type="similarity">
    <text evidence="2 4">Belongs to the class-III pyridoxal-phosphate-dependent aminotransferase family.</text>
</comment>
<evidence type="ECO:0000256" key="1">
    <source>
        <dbReference type="ARBA" id="ARBA00001933"/>
    </source>
</evidence>
<dbReference type="GO" id="GO:0008483">
    <property type="term" value="F:transaminase activity"/>
    <property type="evidence" value="ECO:0007669"/>
    <property type="project" value="UniProtKB-KW"/>
</dbReference>
<dbReference type="CDD" id="cd00610">
    <property type="entry name" value="OAT_like"/>
    <property type="match status" value="1"/>
</dbReference>
<organism evidence="5 6">
    <name type="scientific">Roseovarius phycicola</name>
    <dbReference type="NCBI Taxonomy" id="3080976"/>
    <lineage>
        <taxon>Bacteria</taxon>
        <taxon>Pseudomonadati</taxon>
        <taxon>Pseudomonadota</taxon>
        <taxon>Alphaproteobacteria</taxon>
        <taxon>Rhodobacterales</taxon>
        <taxon>Roseobacteraceae</taxon>
        <taxon>Roseovarius</taxon>
    </lineage>
</organism>
<dbReference type="SUPFAM" id="SSF53383">
    <property type="entry name" value="PLP-dependent transferases"/>
    <property type="match status" value="1"/>
</dbReference>
<dbReference type="InterPro" id="IPR015421">
    <property type="entry name" value="PyrdxlP-dep_Trfase_major"/>
</dbReference>
<keyword evidence="6" id="KW-1185">Reference proteome</keyword>
<evidence type="ECO:0000313" key="5">
    <source>
        <dbReference type="EMBL" id="WWR48135.1"/>
    </source>
</evidence>
<dbReference type="InterPro" id="IPR005814">
    <property type="entry name" value="Aminotrans_3"/>
</dbReference>
<dbReference type="Proteomes" id="UP001364156">
    <property type="component" value="Chromosome"/>
</dbReference>
<keyword evidence="5" id="KW-0808">Transferase</keyword>
<dbReference type="PANTHER" id="PTHR43094:SF1">
    <property type="entry name" value="AMINOTRANSFERASE CLASS-III"/>
    <property type="match status" value="1"/>
</dbReference>
<dbReference type="Pfam" id="PF00202">
    <property type="entry name" value="Aminotran_3"/>
    <property type="match status" value="1"/>
</dbReference>
<sequence length="454" mass="49941">MSEFSNEYPTHDPGWVQEMHANHYLQSWSKQGRKPPVITGAEGSWFWDSTGKRYLDFQSQLVNANLGHQHPKIVQAIKDQADKLCYIGPAMGSDVRSELAALMTEITPEPITSTFFTTGGSAANELAIRLARHYTGRSKIIARYRSYHGATGGTLSLTGDPRRHLTRGDMPGVVRMLDPYCYRCPMGHTDSANCPVSQGGPHLEELLMYENPQTVAAVILEPIVGTNGILVPPDGYLQSIRETCDRHGILLIFDEVMAGFGRTGKWFACDHWDVAPDILSSAKGINSGYVPLGTMSVSKTLADWLKDYPLPGGLTYAGHPLACASGVAAIRAMQEEGTLAKATASGEYLRSELAKLADKHPCIGDIRGKGMFNAIELVKNRDTREMLVPFAAKEDAAAPMSEMMKFAMNEGLYLSFFSNCIRLTPPLNISREDLDLGLEILDRTLEIADEHYQL</sequence>
<dbReference type="PROSITE" id="PS00600">
    <property type="entry name" value="AA_TRANSFER_CLASS_3"/>
    <property type="match status" value="1"/>
</dbReference>
<protein>
    <submittedName>
        <fullName evidence="5">Aminotransferase class III-fold pyridoxal phosphate-dependent enzyme</fullName>
    </submittedName>
</protein>
<dbReference type="InterPro" id="IPR015422">
    <property type="entry name" value="PyrdxlP-dep_Trfase_small"/>
</dbReference>
<dbReference type="InterPro" id="IPR015424">
    <property type="entry name" value="PyrdxlP-dep_Trfase"/>
</dbReference>
<evidence type="ECO:0000256" key="4">
    <source>
        <dbReference type="RuleBase" id="RU003560"/>
    </source>
</evidence>
<comment type="cofactor">
    <cofactor evidence="1">
        <name>pyridoxal 5'-phosphate</name>
        <dbReference type="ChEBI" id="CHEBI:597326"/>
    </cofactor>
</comment>
<reference evidence="5 6" key="1">
    <citation type="submission" date="2023-10" db="EMBL/GenBank/DDBJ databases">
        <title>Roseovarius strain S88 nov., isolated from a marine algae.</title>
        <authorList>
            <person name="Lee M.W."/>
            <person name="Lee J.K."/>
            <person name="Kim J.M."/>
            <person name="Choi D.G."/>
            <person name="Baek J.H."/>
            <person name="Bayburt H."/>
            <person name="Jung J.J."/>
            <person name="Han D.M."/>
            <person name="Jeon C.O."/>
        </authorList>
    </citation>
    <scope>NUCLEOTIDE SEQUENCE [LARGE SCALE GENOMIC DNA]</scope>
    <source>
        <strain evidence="5 6">S88</strain>
    </source>
</reference>
<gene>
    <name evidence="5" type="ORF">RZ517_08185</name>
</gene>
<dbReference type="PANTHER" id="PTHR43094">
    <property type="entry name" value="AMINOTRANSFERASE"/>
    <property type="match status" value="1"/>
</dbReference>
<dbReference type="InterPro" id="IPR049704">
    <property type="entry name" value="Aminotrans_3_PPA_site"/>
</dbReference>
<evidence type="ECO:0000256" key="3">
    <source>
        <dbReference type="ARBA" id="ARBA00022898"/>
    </source>
</evidence>
<dbReference type="EMBL" id="CP146069">
    <property type="protein sequence ID" value="WWR48135.1"/>
    <property type="molecule type" value="Genomic_DNA"/>
</dbReference>
<proteinExistence type="inferred from homology"/>
<keyword evidence="5" id="KW-0032">Aminotransferase</keyword>
<name>A0ABZ2HS91_9RHOB</name>
<keyword evidence="3 4" id="KW-0663">Pyridoxal phosphate</keyword>
<dbReference type="PIRSF" id="PIRSF000521">
    <property type="entry name" value="Transaminase_4ab_Lys_Orn"/>
    <property type="match status" value="1"/>
</dbReference>
<dbReference type="Gene3D" id="3.90.1150.10">
    <property type="entry name" value="Aspartate Aminotransferase, domain 1"/>
    <property type="match status" value="1"/>
</dbReference>
<accession>A0ABZ2HS91</accession>
<dbReference type="Gene3D" id="3.40.640.10">
    <property type="entry name" value="Type I PLP-dependent aspartate aminotransferase-like (Major domain)"/>
    <property type="match status" value="1"/>
</dbReference>
<evidence type="ECO:0000256" key="2">
    <source>
        <dbReference type="ARBA" id="ARBA00008954"/>
    </source>
</evidence>
<dbReference type="RefSeq" id="WP_338550956.1">
    <property type="nucleotide sequence ID" value="NZ_CP146069.1"/>
</dbReference>
<dbReference type="NCBIfam" id="NF004718">
    <property type="entry name" value="PRK06062.1"/>
    <property type="match status" value="1"/>
</dbReference>
<evidence type="ECO:0000313" key="6">
    <source>
        <dbReference type="Proteomes" id="UP001364156"/>
    </source>
</evidence>